<evidence type="ECO:0000256" key="9">
    <source>
        <dbReference type="ARBA" id="ARBA00022777"/>
    </source>
</evidence>
<evidence type="ECO:0000256" key="13">
    <source>
        <dbReference type="ARBA" id="ARBA00023136"/>
    </source>
</evidence>
<dbReference type="SUPFAM" id="SSF47384">
    <property type="entry name" value="Homodimeric domain of signal transducing histidine kinase"/>
    <property type="match status" value="1"/>
</dbReference>
<evidence type="ECO:0000256" key="5">
    <source>
        <dbReference type="ARBA" id="ARBA00022553"/>
    </source>
</evidence>
<comment type="subcellular location">
    <subcellularLocation>
        <location evidence="2">Cell membrane</location>
        <topology evidence="2">Multi-pass membrane protein</topology>
    </subcellularLocation>
</comment>
<name>A0A9D1U3X9_9LACO</name>
<dbReference type="FunFam" id="3.30.565.10:FF:000006">
    <property type="entry name" value="Sensor histidine kinase WalK"/>
    <property type="match status" value="1"/>
</dbReference>
<evidence type="ECO:0000313" key="16">
    <source>
        <dbReference type="EMBL" id="HIW70305.1"/>
    </source>
</evidence>
<evidence type="ECO:0000256" key="1">
    <source>
        <dbReference type="ARBA" id="ARBA00000085"/>
    </source>
</evidence>
<dbReference type="Pfam" id="PF00512">
    <property type="entry name" value="HisKA"/>
    <property type="match status" value="1"/>
</dbReference>
<comment type="catalytic activity">
    <reaction evidence="1">
        <text>ATP + protein L-histidine = ADP + protein N-phospho-L-histidine.</text>
        <dbReference type="EC" id="2.7.13.3"/>
    </reaction>
</comment>
<evidence type="ECO:0000313" key="17">
    <source>
        <dbReference type="Proteomes" id="UP000886878"/>
    </source>
</evidence>
<dbReference type="PRINTS" id="PR00344">
    <property type="entry name" value="BCTRLSENSOR"/>
</dbReference>
<dbReference type="InterPro" id="IPR036097">
    <property type="entry name" value="HisK_dim/P_sf"/>
</dbReference>
<keyword evidence="10" id="KW-0067">ATP-binding</keyword>
<reference evidence="16" key="2">
    <citation type="submission" date="2021-04" db="EMBL/GenBank/DDBJ databases">
        <authorList>
            <person name="Gilroy R."/>
        </authorList>
    </citation>
    <scope>NUCLEOTIDE SEQUENCE</scope>
    <source>
        <strain evidence="16">ChiHejej3B27-2180</strain>
    </source>
</reference>
<dbReference type="AlphaFoldDB" id="A0A9D1U3X9"/>
<feature type="transmembrane region" description="Helical" evidence="14">
    <location>
        <begin position="69"/>
        <end position="87"/>
    </location>
</feature>
<dbReference type="InterPro" id="IPR036890">
    <property type="entry name" value="HATPase_C_sf"/>
</dbReference>
<dbReference type="CDD" id="cd00082">
    <property type="entry name" value="HisKA"/>
    <property type="match status" value="1"/>
</dbReference>
<keyword evidence="4" id="KW-1003">Cell membrane</keyword>
<gene>
    <name evidence="16" type="ORF">H9876_02845</name>
</gene>
<evidence type="ECO:0000256" key="8">
    <source>
        <dbReference type="ARBA" id="ARBA00022741"/>
    </source>
</evidence>
<keyword evidence="8" id="KW-0547">Nucleotide-binding</keyword>
<keyword evidence="13 14" id="KW-0472">Membrane</keyword>
<organism evidence="16 17">
    <name type="scientific">Candidatus Limosilactobacillus merdipullorum</name>
    <dbReference type="NCBI Taxonomy" id="2838653"/>
    <lineage>
        <taxon>Bacteria</taxon>
        <taxon>Bacillati</taxon>
        <taxon>Bacillota</taxon>
        <taxon>Bacilli</taxon>
        <taxon>Lactobacillales</taxon>
        <taxon>Lactobacillaceae</taxon>
        <taxon>Limosilactobacillus</taxon>
    </lineage>
</organism>
<evidence type="ECO:0000259" key="15">
    <source>
        <dbReference type="PROSITE" id="PS50109"/>
    </source>
</evidence>
<dbReference type="InterPro" id="IPR005467">
    <property type="entry name" value="His_kinase_dom"/>
</dbReference>
<evidence type="ECO:0000256" key="6">
    <source>
        <dbReference type="ARBA" id="ARBA00022679"/>
    </source>
</evidence>
<feature type="domain" description="Histidine kinase" evidence="15">
    <location>
        <begin position="156"/>
        <end position="373"/>
    </location>
</feature>
<evidence type="ECO:0000256" key="12">
    <source>
        <dbReference type="ARBA" id="ARBA00023012"/>
    </source>
</evidence>
<comment type="caution">
    <text evidence="16">The sequence shown here is derived from an EMBL/GenBank/DDBJ whole genome shotgun (WGS) entry which is preliminary data.</text>
</comment>
<evidence type="ECO:0000256" key="2">
    <source>
        <dbReference type="ARBA" id="ARBA00004651"/>
    </source>
</evidence>
<dbReference type="PANTHER" id="PTHR45528:SF1">
    <property type="entry name" value="SENSOR HISTIDINE KINASE CPXA"/>
    <property type="match status" value="1"/>
</dbReference>
<feature type="transmembrane region" description="Helical" evidence="14">
    <location>
        <begin position="12"/>
        <end position="33"/>
    </location>
</feature>
<evidence type="ECO:0000256" key="11">
    <source>
        <dbReference type="ARBA" id="ARBA00022989"/>
    </source>
</evidence>
<dbReference type="InterPro" id="IPR003661">
    <property type="entry name" value="HisK_dim/P_dom"/>
</dbReference>
<dbReference type="Proteomes" id="UP000886878">
    <property type="component" value="Unassembled WGS sequence"/>
</dbReference>
<dbReference type="PANTHER" id="PTHR45528">
    <property type="entry name" value="SENSOR HISTIDINE KINASE CPXA"/>
    <property type="match status" value="1"/>
</dbReference>
<dbReference type="EC" id="2.7.13.3" evidence="3"/>
<keyword evidence="7 14" id="KW-0812">Transmembrane</keyword>
<accession>A0A9D1U3X9</accession>
<keyword evidence="12" id="KW-0902">Two-component regulatory system</keyword>
<dbReference type="EMBL" id="DXGK01000053">
    <property type="protein sequence ID" value="HIW70305.1"/>
    <property type="molecule type" value="Genomic_DNA"/>
</dbReference>
<dbReference type="Pfam" id="PF02518">
    <property type="entry name" value="HATPase_c"/>
    <property type="match status" value="1"/>
</dbReference>
<keyword evidence="6" id="KW-0808">Transferase</keyword>
<sequence length="385" mass="43320">MKLTAREKTSLFLEAVITVVLFSLISFAIIVMTQQVINSNPGLASGIYMIKQALVIGPWHMRIWSYQPWLIGVLAVIGIIVLWWRLIRRYHQYQLNHIIDELHYISNGHLAHRIPFKMTGDRQKMIESVNALVDSAMQSMSDEKKVEQSKDELITNVSHDLRTPLTSIIGYLGLVEDGQYQSEDDLVKYTHIAYEKAKQMKTLVEDLFEYTKVQQDGAPVNMMRLDLGQLLEQVAASFELEGEKKGLEITAEVVPSPLKIEADPEQLGRAVSNLVSNALKYGHGATYIHLSAREHGAMVQLTVANDGEAIPHQSIEHLFERFYRVEGSRSKKTGGTGLGLAIVKSIVDLHHGQIAVHSDEHETSFIMTLPMKQEQPAPQRGLAHR</sequence>
<reference evidence="16" key="1">
    <citation type="journal article" date="2021" name="PeerJ">
        <title>Extensive microbial diversity within the chicken gut microbiome revealed by metagenomics and culture.</title>
        <authorList>
            <person name="Gilroy R."/>
            <person name="Ravi A."/>
            <person name="Getino M."/>
            <person name="Pursley I."/>
            <person name="Horton D.L."/>
            <person name="Alikhan N.F."/>
            <person name="Baker D."/>
            <person name="Gharbi K."/>
            <person name="Hall N."/>
            <person name="Watson M."/>
            <person name="Adriaenssens E.M."/>
            <person name="Foster-Nyarko E."/>
            <person name="Jarju S."/>
            <person name="Secka A."/>
            <person name="Antonio M."/>
            <person name="Oren A."/>
            <person name="Chaudhuri R.R."/>
            <person name="La Ragione R."/>
            <person name="Hildebrand F."/>
            <person name="Pallen M.J."/>
        </authorList>
    </citation>
    <scope>NUCLEOTIDE SEQUENCE</scope>
    <source>
        <strain evidence="16">ChiHejej3B27-2180</strain>
    </source>
</reference>
<evidence type="ECO:0000256" key="4">
    <source>
        <dbReference type="ARBA" id="ARBA00022475"/>
    </source>
</evidence>
<evidence type="ECO:0000256" key="3">
    <source>
        <dbReference type="ARBA" id="ARBA00012438"/>
    </source>
</evidence>
<dbReference type="InterPro" id="IPR050398">
    <property type="entry name" value="HssS/ArlS-like"/>
</dbReference>
<dbReference type="SUPFAM" id="SSF55874">
    <property type="entry name" value="ATPase domain of HSP90 chaperone/DNA topoisomerase II/histidine kinase"/>
    <property type="match status" value="1"/>
</dbReference>
<dbReference type="FunFam" id="1.10.287.130:FF:000008">
    <property type="entry name" value="Two-component sensor histidine kinase"/>
    <property type="match status" value="1"/>
</dbReference>
<dbReference type="CDD" id="cd00075">
    <property type="entry name" value="HATPase"/>
    <property type="match status" value="1"/>
</dbReference>
<dbReference type="SMART" id="SM00387">
    <property type="entry name" value="HATPase_c"/>
    <property type="match status" value="1"/>
</dbReference>
<protein>
    <recommendedName>
        <fullName evidence="3">histidine kinase</fullName>
        <ecNumber evidence="3">2.7.13.3</ecNumber>
    </recommendedName>
</protein>
<dbReference type="SMART" id="SM00388">
    <property type="entry name" value="HisKA"/>
    <property type="match status" value="1"/>
</dbReference>
<keyword evidence="11 14" id="KW-1133">Transmembrane helix</keyword>
<evidence type="ECO:0000256" key="10">
    <source>
        <dbReference type="ARBA" id="ARBA00022840"/>
    </source>
</evidence>
<dbReference type="InterPro" id="IPR004358">
    <property type="entry name" value="Sig_transdc_His_kin-like_C"/>
</dbReference>
<dbReference type="GO" id="GO:0005886">
    <property type="term" value="C:plasma membrane"/>
    <property type="evidence" value="ECO:0007669"/>
    <property type="project" value="UniProtKB-SubCell"/>
</dbReference>
<dbReference type="Gene3D" id="1.10.287.130">
    <property type="match status" value="1"/>
</dbReference>
<dbReference type="PROSITE" id="PS50109">
    <property type="entry name" value="HIS_KIN"/>
    <property type="match status" value="1"/>
</dbReference>
<proteinExistence type="predicted"/>
<dbReference type="GO" id="GO:0000155">
    <property type="term" value="F:phosphorelay sensor kinase activity"/>
    <property type="evidence" value="ECO:0007669"/>
    <property type="project" value="InterPro"/>
</dbReference>
<evidence type="ECO:0000256" key="14">
    <source>
        <dbReference type="SAM" id="Phobius"/>
    </source>
</evidence>
<keyword evidence="5" id="KW-0597">Phosphoprotein</keyword>
<evidence type="ECO:0000256" key="7">
    <source>
        <dbReference type="ARBA" id="ARBA00022692"/>
    </source>
</evidence>
<dbReference type="GO" id="GO:0005524">
    <property type="term" value="F:ATP binding"/>
    <property type="evidence" value="ECO:0007669"/>
    <property type="project" value="UniProtKB-KW"/>
</dbReference>
<dbReference type="InterPro" id="IPR003594">
    <property type="entry name" value="HATPase_dom"/>
</dbReference>
<dbReference type="Gene3D" id="3.30.565.10">
    <property type="entry name" value="Histidine kinase-like ATPase, C-terminal domain"/>
    <property type="match status" value="1"/>
</dbReference>
<keyword evidence="9 16" id="KW-0418">Kinase</keyword>